<feature type="signal peptide" evidence="2">
    <location>
        <begin position="1"/>
        <end position="32"/>
    </location>
</feature>
<evidence type="ECO:0000256" key="2">
    <source>
        <dbReference type="SAM" id="SignalP"/>
    </source>
</evidence>
<sequence precursor="true">MNDLKARPFGPLVAFGLLASWLLPLTSSAAVACPFCSATAQTFSEEMASMDVVAIAKLVHLPPPSDNSSEELAKAKFEITEIVKGEKSARVGDKIDTIYFGDGKPGSVFLVMGIDPPKTMWSTPLLLSPRAQDYIGKITKLPKDGNERYMFFQNYLEDKDDMLARDAYDEFAKAPYTTIKDLKPHMNHEQLVSWIQNADIPASRRRLYLVMLGVCGTKDDLPMLEAAMKSTDRKSRSGLDALIACYLTLKGETGMELVEDLYLKNKKSDYADTYSAIMALRFHGTEGGVIKKERLLVGLKYMLDRPELADLVIPDLAGWEDWSAVDQLFELFKNADEKSTWVRVPVINYLRKCPLAKAKDLLKECEKIDPASVKRANTFFPGDPAPAVPDPKKAAMIPALDAKTNGETATASYEVPVPPADDQEINAQEVAKAVQSAETAAVVNKGAPPAAAIRAIPLASPNRWLLISVPWGIGLVMFVVQWWVLRGLG</sequence>
<evidence type="ECO:0000313" key="4">
    <source>
        <dbReference type="Proteomes" id="UP000315017"/>
    </source>
</evidence>
<dbReference type="AlphaFoldDB" id="A0A517YNW1"/>
<dbReference type="PROSITE" id="PS51257">
    <property type="entry name" value="PROKAR_LIPOPROTEIN"/>
    <property type="match status" value="1"/>
</dbReference>
<keyword evidence="4" id="KW-1185">Reference proteome</keyword>
<protein>
    <submittedName>
        <fullName evidence="3">Uncharacterized protein</fullName>
    </submittedName>
</protein>
<dbReference type="KEGG" id="aagg:ETAA8_70680"/>
<organism evidence="3 4">
    <name type="scientific">Anatilimnocola aggregata</name>
    <dbReference type="NCBI Taxonomy" id="2528021"/>
    <lineage>
        <taxon>Bacteria</taxon>
        <taxon>Pseudomonadati</taxon>
        <taxon>Planctomycetota</taxon>
        <taxon>Planctomycetia</taxon>
        <taxon>Pirellulales</taxon>
        <taxon>Pirellulaceae</taxon>
        <taxon>Anatilimnocola</taxon>
    </lineage>
</organism>
<keyword evidence="1" id="KW-0472">Membrane</keyword>
<feature type="transmembrane region" description="Helical" evidence="1">
    <location>
        <begin position="464"/>
        <end position="485"/>
    </location>
</feature>
<evidence type="ECO:0000313" key="3">
    <source>
        <dbReference type="EMBL" id="QDU31906.1"/>
    </source>
</evidence>
<keyword evidence="2" id="KW-0732">Signal</keyword>
<dbReference type="RefSeq" id="WP_202921440.1">
    <property type="nucleotide sequence ID" value="NZ_CP036274.1"/>
</dbReference>
<name>A0A517YNW1_9BACT</name>
<accession>A0A517YNW1</accession>
<evidence type="ECO:0000256" key="1">
    <source>
        <dbReference type="SAM" id="Phobius"/>
    </source>
</evidence>
<keyword evidence="1" id="KW-0812">Transmembrane</keyword>
<reference evidence="3 4" key="1">
    <citation type="submission" date="2019-02" db="EMBL/GenBank/DDBJ databases">
        <title>Deep-cultivation of Planctomycetes and their phenomic and genomic characterization uncovers novel biology.</title>
        <authorList>
            <person name="Wiegand S."/>
            <person name="Jogler M."/>
            <person name="Boedeker C."/>
            <person name="Pinto D."/>
            <person name="Vollmers J."/>
            <person name="Rivas-Marin E."/>
            <person name="Kohn T."/>
            <person name="Peeters S.H."/>
            <person name="Heuer A."/>
            <person name="Rast P."/>
            <person name="Oberbeckmann S."/>
            <person name="Bunk B."/>
            <person name="Jeske O."/>
            <person name="Meyerdierks A."/>
            <person name="Storesund J.E."/>
            <person name="Kallscheuer N."/>
            <person name="Luecker S."/>
            <person name="Lage O.M."/>
            <person name="Pohl T."/>
            <person name="Merkel B.J."/>
            <person name="Hornburger P."/>
            <person name="Mueller R.-W."/>
            <person name="Bruemmer F."/>
            <person name="Labrenz M."/>
            <person name="Spormann A.M."/>
            <person name="Op den Camp H."/>
            <person name="Overmann J."/>
            <person name="Amann R."/>
            <person name="Jetten M.S.M."/>
            <person name="Mascher T."/>
            <person name="Medema M.H."/>
            <person name="Devos D.P."/>
            <person name="Kaster A.-K."/>
            <person name="Ovreas L."/>
            <person name="Rohde M."/>
            <person name="Galperin M.Y."/>
            <person name="Jogler C."/>
        </authorList>
    </citation>
    <scope>NUCLEOTIDE SEQUENCE [LARGE SCALE GENOMIC DNA]</scope>
    <source>
        <strain evidence="3 4">ETA_A8</strain>
    </source>
</reference>
<keyword evidence="1" id="KW-1133">Transmembrane helix</keyword>
<proteinExistence type="predicted"/>
<dbReference type="Proteomes" id="UP000315017">
    <property type="component" value="Chromosome"/>
</dbReference>
<gene>
    <name evidence="3" type="ORF">ETAA8_70680</name>
</gene>
<dbReference type="EMBL" id="CP036274">
    <property type="protein sequence ID" value="QDU31906.1"/>
    <property type="molecule type" value="Genomic_DNA"/>
</dbReference>
<feature type="chain" id="PRO_5022096338" evidence="2">
    <location>
        <begin position="33"/>
        <end position="489"/>
    </location>
</feature>